<evidence type="ECO:0000313" key="3">
    <source>
        <dbReference type="Proteomes" id="UP000032686"/>
    </source>
</evidence>
<gene>
    <name evidence="2" type="ORF">WRP3_161</name>
</gene>
<sequence>MIQVDDKLNLILGKDIRVNDFLSLKQFKLKEISNIGFGEYLFRVSNILRDVDDFMKMFIDSPNYMDLYQQRNQLTALDMQLMVCTDDEYRKMFTSSLEFVLGLPEGSIEVEYDRLLYKNLSSDEDVKLIDKETFSTIITKVKVINGFADSKTDNEENPYDEKAKKMLEKLRRNREKVEQIKAKEKADSSRDIADIISAVTAMSPSTNKLNVLEYTLYQLYDEHSRLYAIEGYKMSVKASMYGGNEISDWGAPQ</sequence>
<dbReference type="Proteomes" id="UP000032686">
    <property type="component" value="Segment"/>
</dbReference>
<dbReference type="OrthoDB" id="6762at10239"/>
<name>A0A0D3MT07_9CAUD</name>
<reference evidence="2 3" key="1">
    <citation type="journal article" date="2015" name="Appl. Environ. Microbiol.">
        <title>Lactococcal 949 group phages recognize a carbohydrate receptor on the host cell surface.</title>
        <authorList>
            <person name="Mahony J."/>
            <person name="Randazzo W."/>
            <person name="Neve H."/>
            <person name="Settanni L."/>
            <person name="van Sinderen D."/>
        </authorList>
    </citation>
    <scope>NUCLEOTIDE SEQUENCE [LARGE SCALE GENOMIC DNA]</scope>
    <source>
        <strain evidence="2">WRP3</strain>
    </source>
</reference>
<dbReference type="RefSeq" id="YP_009147818.1">
    <property type="nucleotide sequence ID" value="NC_027341.1"/>
</dbReference>
<accession>A0A0D3MT07</accession>
<protein>
    <submittedName>
        <fullName evidence="2">Uncharacterized protein</fullName>
    </submittedName>
</protein>
<evidence type="ECO:0000313" key="2">
    <source>
        <dbReference type="EMBL" id="AIX12664.1"/>
    </source>
</evidence>
<proteinExistence type="predicted"/>
<feature type="coiled-coil region" evidence="1">
    <location>
        <begin position="160"/>
        <end position="187"/>
    </location>
</feature>
<dbReference type="KEGG" id="vg:24722427"/>
<evidence type="ECO:0000256" key="1">
    <source>
        <dbReference type="SAM" id="Coils"/>
    </source>
</evidence>
<dbReference type="EMBL" id="KM677185">
    <property type="protein sequence ID" value="AIX12664.1"/>
    <property type="molecule type" value="Genomic_DNA"/>
</dbReference>
<keyword evidence="3" id="KW-1185">Reference proteome</keyword>
<keyword evidence="1" id="KW-0175">Coiled coil</keyword>
<organism evidence="2 3">
    <name type="scientific">Lactococcus phage WRP3</name>
    <dbReference type="NCBI Taxonomy" id="1560313"/>
    <lineage>
        <taxon>Viruses</taxon>
        <taxon>Duplodnaviria</taxon>
        <taxon>Heunggongvirae</taxon>
        <taxon>Uroviricota</taxon>
        <taxon>Caudoviricetes</taxon>
        <taxon>Audreyjarvisvirus</taxon>
        <taxon>Audreyjarvisvirus WRP3</taxon>
    </lineage>
</organism>
<dbReference type="GeneID" id="24722427"/>